<reference evidence="3" key="2">
    <citation type="submission" date="2013-07" db="EMBL/GenBank/DDBJ databases">
        <authorList>
            <consortium name="The Broad Institute Genome Sequencing Platform"/>
            <person name="Cuomo C."/>
            <person name="Litvintseva A."/>
            <person name="Chen Y."/>
            <person name="Heitman J."/>
            <person name="Sun S."/>
            <person name="Springer D."/>
            <person name="Dromer F."/>
            <person name="Young S.K."/>
            <person name="Zeng Q."/>
            <person name="Gargeya S."/>
            <person name="Fitzgerald M."/>
            <person name="Abouelleil A."/>
            <person name="Alvarado L."/>
            <person name="Berlin A.M."/>
            <person name="Chapman S.B."/>
            <person name="Dewar J."/>
            <person name="Goldberg J."/>
            <person name="Griggs A."/>
            <person name="Gujja S."/>
            <person name="Hansen M."/>
            <person name="Howarth C."/>
            <person name="Imamovic A."/>
            <person name="Larimer J."/>
            <person name="McCowan C."/>
            <person name="Murphy C."/>
            <person name="Pearson M."/>
            <person name="Priest M."/>
            <person name="Roberts A."/>
            <person name="Saif S."/>
            <person name="Shea T."/>
            <person name="Sykes S."/>
            <person name="Wortman J."/>
            <person name="Nusbaum C."/>
            <person name="Birren B."/>
        </authorList>
    </citation>
    <scope>NUCLEOTIDE SEQUENCE</scope>
    <source>
        <strain evidence="3">CBS 10118</strain>
    </source>
</reference>
<reference evidence="2" key="1">
    <citation type="submission" date="2013-07" db="EMBL/GenBank/DDBJ databases">
        <title>The Genome Sequence of Cryptococcus bestiolae CBS10118.</title>
        <authorList>
            <consortium name="The Broad Institute Genome Sequencing Platform"/>
            <person name="Cuomo C."/>
            <person name="Litvintseva A."/>
            <person name="Chen Y."/>
            <person name="Heitman J."/>
            <person name="Sun S."/>
            <person name="Springer D."/>
            <person name="Dromer F."/>
            <person name="Young S.K."/>
            <person name="Zeng Q."/>
            <person name="Gargeya S."/>
            <person name="Fitzgerald M."/>
            <person name="Abouelleil A."/>
            <person name="Alvarado L."/>
            <person name="Berlin A.M."/>
            <person name="Chapman S.B."/>
            <person name="Dewar J."/>
            <person name="Goldberg J."/>
            <person name="Griggs A."/>
            <person name="Gujja S."/>
            <person name="Hansen M."/>
            <person name="Howarth C."/>
            <person name="Imamovic A."/>
            <person name="Larimer J."/>
            <person name="McCowan C."/>
            <person name="Murphy C."/>
            <person name="Pearson M."/>
            <person name="Priest M."/>
            <person name="Roberts A."/>
            <person name="Saif S."/>
            <person name="Shea T."/>
            <person name="Sykes S."/>
            <person name="Wortman J."/>
            <person name="Nusbaum C."/>
            <person name="Birren B."/>
        </authorList>
    </citation>
    <scope>NUCLEOTIDE SEQUENCE [LARGE SCALE GENOMIC DNA]</scope>
    <source>
        <strain evidence="2">CBS 10118</strain>
    </source>
</reference>
<reference evidence="2" key="3">
    <citation type="submission" date="2014-01" db="EMBL/GenBank/DDBJ databases">
        <title>Evolution of pathogenesis and genome organization in the Tremellales.</title>
        <authorList>
            <person name="Cuomo C."/>
            <person name="Litvintseva A."/>
            <person name="Heitman J."/>
            <person name="Chen Y."/>
            <person name="Sun S."/>
            <person name="Springer D."/>
            <person name="Dromer F."/>
            <person name="Young S."/>
            <person name="Zeng Q."/>
            <person name="Chapman S."/>
            <person name="Gujja S."/>
            <person name="Saif S."/>
            <person name="Birren B."/>
        </authorList>
    </citation>
    <scope>NUCLEOTIDE SEQUENCE</scope>
    <source>
        <strain evidence="2">CBS 10118</strain>
    </source>
</reference>
<evidence type="ECO:0000256" key="1">
    <source>
        <dbReference type="SAM" id="MobiDB-lite"/>
    </source>
</evidence>
<evidence type="ECO:0000313" key="3">
    <source>
        <dbReference type="EMBL" id="WVW80439.1"/>
    </source>
</evidence>
<dbReference type="GeneID" id="30205510"/>
<dbReference type="InterPro" id="IPR035896">
    <property type="entry name" value="AN1-like_Znf"/>
</dbReference>
<feature type="compositionally biased region" description="Acidic residues" evidence="1">
    <location>
        <begin position="234"/>
        <end position="245"/>
    </location>
</feature>
<feature type="compositionally biased region" description="Polar residues" evidence="1">
    <location>
        <begin position="247"/>
        <end position="256"/>
    </location>
</feature>
<dbReference type="STRING" id="1296100.A0A1B9GEU4"/>
<dbReference type="AlphaFoldDB" id="A0A1B9GEU4"/>
<dbReference type="SUPFAM" id="SSF118310">
    <property type="entry name" value="AN1-like Zinc finger"/>
    <property type="match status" value="1"/>
</dbReference>
<gene>
    <name evidence="2" type="ORF">I302_01111</name>
    <name evidence="3" type="ORF">I302_102421</name>
</gene>
<dbReference type="EMBL" id="KI894018">
    <property type="protein sequence ID" value="OCF29602.1"/>
    <property type="molecule type" value="Genomic_DNA"/>
</dbReference>
<evidence type="ECO:0000313" key="2">
    <source>
        <dbReference type="EMBL" id="OCF29602.1"/>
    </source>
</evidence>
<dbReference type="EMBL" id="CP144541">
    <property type="protein sequence ID" value="WVW80439.1"/>
    <property type="molecule type" value="Genomic_DNA"/>
</dbReference>
<proteinExistence type="predicted"/>
<dbReference type="Proteomes" id="UP000092730">
    <property type="component" value="Chromosome 1"/>
</dbReference>
<dbReference type="KEGG" id="kbi:30205510"/>
<protein>
    <recommendedName>
        <fullName evidence="5">AN1-type domain-containing protein</fullName>
    </recommendedName>
</protein>
<accession>A0A1B9GEU4</accession>
<organism evidence="2">
    <name type="scientific">Kwoniella bestiolae CBS 10118</name>
    <dbReference type="NCBI Taxonomy" id="1296100"/>
    <lineage>
        <taxon>Eukaryota</taxon>
        <taxon>Fungi</taxon>
        <taxon>Dikarya</taxon>
        <taxon>Basidiomycota</taxon>
        <taxon>Agaricomycotina</taxon>
        <taxon>Tremellomycetes</taxon>
        <taxon>Tremellales</taxon>
        <taxon>Cryptococcaceae</taxon>
        <taxon>Kwoniella</taxon>
    </lineage>
</organism>
<sequence length="310" mass="35321">MLTWPCDHPGCTSRTMLKQGECMSCGKHLCGDHFSDTEHQCLGYDSDEGDIAQWEIDQADVSTSTIADVPFGNVQYRAYVTTKAEGFAAPPLLYECINHFIGGNIMTNEEEFLTECYKKHGRPDLADCVENGRIYQRLSLIGQWNSAFRKIGFREIFEPDLPADFDPPVDEVDWRVYMMERYKDHRGLQELMKKIDWSIGRAKEEAEKWHQEQEEKERRNEAEKEEQYRVQGIDEGDGGQTEEVENNAASDDTITSGDVAGEDSMEKELEKVNIEESRKEATKVEDKGNGVKEDADEEEKEKAEGYSGAT</sequence>
<dbReference type="RefSeq" id="XP_019050672.1">
    <property type="nucleotide sequence ID" value="XM_019187794.1"/>
</dbReference>
<evidence type="ECO:0008006" key="5">
    <source>
        <dbReference type="Google" id="ProtNLM"/>
    </source>
</evidence>
<feature type="region of interest" description="Disordered" evidence="1">
    <location>
        <begin position="208"/>
        <end position="310"/>
    </location>
</feature>
<keyword evidence="4" id="KW-1185">Reference proteome</keyword>
<dbReference type="VEuPathDB" id="FungiDB:I302_01111"/>
<dbReference type="Gene3D" id="4.10.1110.10">
    <property type="entry name" value="AN1-like Zinc finger"/>
    <property type="match status" value="1"/>
</dbReference>
<reference evidence="3" key="4">
    <citation type="submission" date="2024-02" db="EMBL/GenBank/DDBJ databases">
        <title>Comparative genomics of Cryptococcus and Kwoniella reveals pathogenesis evolution and contrasting modes of karyotype evolution via chromosome fusion or intercentromeric recombination.</title>
        <authorList>
            <person name="Coelho M.A."/>
            <person name="David-Palma M."/>
            <person name="Shea T."/>
            <person name="Bowers K."/>
            <person name="McGinley-Smith S."/>
            <person name="Mohammad A.W."/>
            <person name="Gnirke A."/>
            <person name="Yurkov A.M."/>
            <person name="Nowrousian M."/>
            <person name="Sun S."/>
            <person name="Cuomo C.A."/>
            <person name="Heitman J."/>
        </authorList>
    </citation>
    <scope>NUCLEOTIDE SEQUENCE</scope>
    <source>
        <strain evidence="3">CBS 10118</strain>
    </source>
</reference>
<name>A0A1B9GEU4_9TREE</name>
<feature type="compositionally biased region" description="Basic and acidic residues" evidence="1">
    <location>
        <begin position="264"/>
        <end position="293"/>
    </location>
</feature>
<evidence type="ECO:0000313" key="4">
    <source>
        <dbReference type="Proteomes" id="UP000092730"/>
    </source>
</evidence>
<feature type="compositionally biased region" description="Basic and acidic residues" evidence="1">
    <location>
        <begin position="208"/>
        <end position="228"/>
    </location>
</feature>